<evidence type="ECO:0000256" key="11">
    <source>
        <dbReference type="RuleBase" id="RU003983"/>
    </source>
</evidence>
<keyword evidence="3 11" id="KW-0645">Protease</keyword>
<keyword evidence="15" id="KW-1185">Reference proteome</keyword>
<dbReference type="Proteomes" id="UP000233766">
    <property type="component" value="Unassembled WGS sequence"/>
</dbReference>
<comment type="caution">
    <text evidence="14">The sequence shown here is derived from an EMBL/GenBank/DDBJ whole genome shotgun (WGS) entry which is preliminary data.</text>
</comment>
<dbReference type="Pfam" id="PF01435">
    <property type="entry name" value="Peptidase_M48"/>
    <property type="match status" value="2"/>
</dbReference>
<comment type="subcellular location">
    <subcellularLocation>
        <location evidence="1">Cell membrane</location>
        <topology evidence="1">Multi-pass membrane protein</topology>
    </subcellularLocation>
</comment>
<protein>
    <submittedName>
        <fullName evidence="14">Zn-dependent protease with chaperone function</fullName>
    </submittedName>
</protein>
<comment type="similarity">
    <text evidence="11">Belongs to the peptidase M48 family.</text>
</comment>
<evidence type="ECO:0000256" key="9">
    <source>
        <dbReference type="ARBA" id="ARBA00023049"/>
    </source>
</evidence>
<keyword evidence="5" id="KW-0479">Metal-binding</keyword>
<dbReference type="GO" id="GO:0005886">
    <property type="term" value="C:plasma membrane"/>
    <property type="evidence" value="ECO:0007669"/>
    <property type="project" value="UniProtKB-SubCell"/>
</dbReference>
<dbReference type="OrthoDB" id="3474767at2"/>
<evidence type="ECO:0000256" key="6">
    <source>
        <dbReference type="ARBA" id="ARBA00022801"/>
    </source>
</evidence>
<name>A0A2N3V7Z2_9NOCA</name>
<dbReference type="RefSeq" id="WP_101464329.1">
    <property type="nucleotide sequence ID" value="NZ_PJMW01000002.1"/>
</dbReference>
<evidence type="ECO:0000256" key="1">
    <source>
        <dbReference type="ARBA" id="ARBA00004651"/>
    </source>
</evidence>
<organism evidence="14 15">
    <name type="scientific">Nocardia fluminea</name>
    <dbReference type="NCBI Taxonomy" id="134984"/>
    <lineage>
        <taxon>Bacteria</taxon>
        <taxon>Bacillati</taxon>
        <taxon>Actinomycetota</taxon>
        <taxon>Actinomycetes</taxon>
        <taxon>Mycobacteriales</taxon>
        <taxon>Nocardiaceae</taxon>
        <taxon>Nocardia</taxon>
    </lineage>
</organism>
<keyword evidence="2" id="KW-1003">Cell membrane</keyword>
<evidence type="ECO:0000313" key="15">
    <source>
        <dbReference type="Proteomes" id="UP000233766"/>
    </source>
</evidence>
<dbReference type="InterPro" id="IPR050083">
    <property type="entry name" value="HtpX_protease"/>
</dbReference>
<dbReference type="EMBL" id="PJMW01000002">
    <property type="protein sequence ID" value="PKV77728.1"/>
    <property type="molecule type" value="Genomic_DNA"/>
</dbReference>
<sequence length="346" mass="37468">MNSHVRQESESAGPVLVARRTTFFVLIGDLVVSLPSIVLSGWLIWGLSALVGDWLVVVAALVWPVSGAFVLLVGVLISGAAAQAGRSASPEHADVADAWAAVAVAARIDGSRYTPWVHDIATVNGEVYGYATLGRHVVVTRHAVAALTRGELRAVLAHELGHQLLGQLWLRWLLKWYRGPADLLFEFAVGVVSKIASLLQIGPRWIAHRLYRGPRPVILLGVLVVAIVPAAVVLGSGWAILAVSTRFLGLPTALVAVVVLVAQPLMRARLSQWQEYGADRVAVELGYGQDLRGVLRRLQADWDATPVEHRLLAPLTHTHPSPDRRLRAVDALESQRHRATTDDQSS</sequence>
<feature type="domain" description="Peptidase M48" evidence="13">
    <location>
        <begin position="228"/>
        <end position="332"/>
    </location>
</feature>
<dbReference type="PANTHER" id="PTHR43221">
    <property type="entry name" value="PROTEASE HTPX"/>
    <property type="match status" value="1"/>
</dbReference>
<evidence type="ECO:0000256" key="5">
    <source>
        <dbReference type="ARBA" id="ARBA00022723"/>
    </source>
</evidence>
<evidence type="ECO:0000256" key="8">
    <source>
        <dbReference type="ARBA" id="ARBA00022989"/>
    </source>
</evidence>
<gene>
    <name evidence="14" type="ORF">ATK86_2081</name>
</gene>
<dbReference type="InterPro" id="IPR001915">
    <property type="entry name" value="Peptidase_M48"/>
</dbReference>
<feature type="transmembrane region" description="Helical" evidence="12">
    <location>
        <begin position="21"/>
        <end position="48"/>
    </location>
</feature>
<keyword evidence="4 12" id="KW-0812">Transmembrane</keyword>
<feature type="domain" description="Peptidase M48" evidence="13">
    <location>
        <begin position="102"/>
        <end position="165"/>
    </location>
</feature>
<proteinExistence type="inferred from homology"/>
<evidence type="ECO:0000256" key="7">
    <source>
        <dbReference type="ARBA" id="ARBA00022833"/>
    </source>
</evidence>
<dbReference type="AlphaFoldDB" id="A0A2N3V7Z2"/>
<dbReference type="GO" id="GO:0006508">
    <property type="term" value="P:proteolysis"/>
    <property type="evidence" value="ECO:0007669"/>
    <property type="project" value="UniProtKB-KW"/>
</dbReference>
<evidence type="ECO:0000259" key="13">
    <source>
        <dbReference type="Pfam" id="PF01435"/>
    </source>
</evidence>
<feature type="transmembrane region" description="Helical" evidence="12">
    <location>
        <begin position="54"/>
        <end position="77"/>
    </location>
</feature>
<keyword evidence="7 11" id="KW-0862">Zinc</keyword>
<feature type="transmembrane region" description="Helical" evidence="12">
    <location>
        <begin position="247"/>
        <end position="266"/>
    </location>
</feature>
<keyword evidence="6 11" id="KW-0378">Hydrolase</keyword>
<keyword evidence="9 11" id="KW-0482">Metalloprotease</keyword>
<evidence type="ECO:0000256" key="4">
    <source>
        <dbReference type="ARBA" id="ARBA00022692"/>
    </source>
</evidence>
<evidence type="ECO:0000256" key="2">
    <source>
        <dbReference type="ARBA" id="ARBA00022475"/>
    </source>
</evidence>
<comment type="cofactor">
    <cofactor evidence="11">
        <name>Zn(2+)</name>
        <dbReference type="ChEBI" id="CHEBI:29105"/>
    </cofactor>
    <text evidence="11">Binds 1 zinc ion per subunit.</text>
</comment>
<dbReference type="GO" id="GO:0004222">
    <property type="term" value="F:metalloendopeptidase activity"/>
    <property type="evidence" value="ECO:0007669"/>
    <property type="project" value="InterPro"/>
</dbReference>
<dbReference type="PANTHER" id="PTHR43221:SF1">
    <property type="entry name" value="PROTEASE HTPX"/>
    <property type="match status" value="1"/>
</dbReference>
<feature type="transmembrane region" description="Helical" evidence="12">
    <location>
        <begin position="217"/>
        <end position="241"/>
    </location>
</feature>
<dbReference type="Gene3D" id="3.30.2010.10">
    <property type="entry name" value="Metalloproteases ('zincins'), catalytic domain"/>
    <property type="match status" value="1"/>
</dbReference>
<evidence type="ECO:0000256" key="12">
    <source>
        <dbReference type="SAM" id="Phobius"/>
    </source>
</evidence>
<dbReference type="GO" id="GO:0046872">
    <property type="term" value="F:metal ion binding"/>
    <property type="evidence" value="ECO:0007669"/>
    <property type="project" value="UniProtKB-KW"/>
</dbReference>
<evidence type="ECO:0000313" key="14">
    <source>
        <dbReference type="EMBL" id="PKV77728.1"/>
    </source>
</evidence>
<evidence type="ECO:0000256" key="3">
    <source>
        <dbReference type="ARBA" id="ARBA00022670"/>
    </source>
</evidence>
<accession>A0A2N3V7Z2</accession>
<keyword evidence="10 12" id="KW-0472">Membrane</keyword>
<reference evidence="14 15" key="1">
    <citation type="submission" date="2017-12" db="EMBL/GenBank/DDBJ databases">
        <title>Sequencing the genomes of 1000 Actinobacteria strains.</title>
        <authorList>
            <person name="Klenk H.-P."/>
        </authorList>
    </citation>
    <scope>NUCLEOTIDE SEQUENCE [LARGE SCALE GENOMIC DNA]</scope>
    <source>
        <strain evidence="14 15">DSM 44489</strain>
    </source>
</reference>
<evidence type="ECO:0000256" key="10">
    <source>
        <dbReference type="ARBA" id="ARBA00023136"/>
    </source>
</evidence>
<keyword evidence="8 12" id="KW-1133">Transmembrane helix</keyword>